<feature type="transmembrane region" description="Helical" evidence="1">
    <location>
        <begin position="6"/>
        <end position="31"/>
    </location>
</feature>
<proteinExistence type="predicted"/>
<keyword evidence="1" id="KW-0472">Membrane</keyword>
<dbReference type="Proteomes" id="UP000887566">
    <property type="component" value="Unplaced"/>
</dbReference>
<feature type="transmembrane region" description="Helical" evidence="1">
    <location>
        <begin position="43"/>
        <end position="66"/>
    </location>
</feature>
<evidence type="ECO:0000256" key="1">
    <source>
        <dbReference type="SAM" id="Phobius"/>
    </source>
</evidence>
<accession>A0A914WQR5</accession>
<reference evidence="3" key="1">
    <citation type="submission" date="2022-11" db="UniProtKB">
        <authorList>
            <consortium name="WormBaseParasite"/>
        </authorList>
    </citation>
    <scope>IDENTIFICATION</scope>
</reference>
<evidence type="ECO:0000313" key="2">
    <source>
        <dbReference type="Proteomes" id="UP000887566"/>
    </source>
</evidence>
<keyword evidence="1" id="KW-0812">Transmembrane</keyword>
<dbReference type="WBParaSite" id="PSAMB.scaffold457size50439.g6107.t1">
    <property type="protein sequence ID" value="PSAMB.scaffold457size50439.g6107.t1"/>
    <property type="gene ID" value="PSAMB.scaffold457size50439.g6107"/>
</dbReference>
<feature type="transmembrane region" description="Helical" evidence="1">
    <location>
        <begin position="118"/>
        <end position="141"/>
    </location>
</feature>
<feature type="transmembrane region" description="Helical" evidence="1">
    <location>
        <begin position="86"/>
        <end position="106"/>
    </location>
</feature>
<protein>
    <submittedName>
        <fullName evidence="3">Uncharacterized protein</fullName>
    </submittedName>
</protein>
<organism evidence="2 3">
    <name type="scientific">Plectus sambesii</name>
    <dbReference type="NCBI Taxonomy" id="2011161"/>
    <lineage>
        <taxon>Eukaryota</taxon>
        <taxon>Metazoa</taxon>
        <taxon>Ecdysozoa</taxon>
        <taxon>Nematoda</taxon>
        <taxon>Chromadorea</taxon>
        <taxon>Plectida</taxon>
        <taxon>Plectina</taxon>
        <taxon>Plectoidea</taxon>
        <taxon>Plectidae</taxon>
        <taxon>Plectus</taxon>
    </lineage>
</organism>
<sequence>MDGGDFFAGLSLIVLALFFIFLYAIVAFVMFRGSEKTVGFRYLFSAAISGILLLFNYGVWPGLVILTKSEITTESMRPWVHMYLDWVWFASCNHYTVVAWSRFVAVTYPSYFRRETKVISYSVCGCCYVAALVLVLCTNFQPWYVTFYYEPSAYGMVAEDFGKYLKEALLLQSKEENWLRKVSRWRVKKQTLDKVNL</sequence>
<keyword evidence="2" id="KW-1185">Reference proteome</keyword>
<keyword evidence="1" id="KW-1133">Transmembrane helix</keyword>
<name>A0A914WQR5_9BILA</name>
<dbReference type="SUPFAM" id="SSF81321">
    <property type="entry name" value="Family A G protein-coupled receptor-like"/>
    <property type="match status" value="1"/>
</dbReference>
<dbReference type="AlphaFoldDB" id="A0A914WQR5"/>
<evidence type="ECO:0000313" key="3">
    <source>
        <dbReference type="WBParaSite" id="PSAMB.scaffold457size50439.g6107.t1"/>
    </source>
</evidence>
<dbReference type="Gene3D" id="1.20.1070.10">
    <property type="entry name" value="Rhodopsin 7-helix transmembrane proteins"/>
    <property type="match status" value="1"/>
</dbReference>